<reference evidence="1 2" key="1">
    <citation type="journal article" date="2013" name="Genome Biol.">
        <title>Genomic analysis reveals key aspects of prokaryotic symbiosis in the phototrophic consortium "Chlorochromatium aggregatum".</title>
        <authorList>
            <person name="Liu Z."/>
            <person name="Muller J."/>
            <person name="Li T."/>
            <person name="Alvey R.M."/>
            <person name="Vogl K."/>
            <person name="Frigaard N.U."/>
            <person name="Rockwell N.C."/>
            <person name="Boyd E.S."/>
            <person name="Tomsho L.P."/>
            <person name="Schuster S.C."/>
            <person name="Henke P."/>
            <person name="Rohde M."/>
            <person name="Overmann J."/>
            <person name="Bryant D.A."/>
        </authorList>
    </citation>
    <scope>NUCLEOTIDE SEQUENCE [LARGE SCALE GENOMIC DNA]</scope>
    <source>
        <strain evidence="1">CR</strain>
    </source>
</reference>
<keyword evidence="1" id="KW-0489">Methyltransferase</keyword>
<dbReference type="KEGG" id="cbx:Cenrod_0014"/>
<gene>
    <name evidence="1" type="ORF">Cenrod_0014</name>
</gene>
<dbReference type="Pfam" id="PF13489">
    <property type="entry name" value="Methyltransf_23"/>
    <property type="match status" value="1"/>
</dbReference>
<dbReference type="AlphaFoldDB" id="U5N3T3"/>
<sequence>MNSNNIYGIDTLEMRCPLCYNTPQILELINSEDVIAIWGKVGIDVSQAIRKSEITKCQCNICGLGYYYPFIPGDALFYGKLADWDWYYKHPGKTEYEFTLSVLNAKINLFDVGCGIGEFSTYLPDGVNYFGSDLCEKSVEIAKSMGRNVDLIDIMKISDSLKDSFDAVTCFQVLEHVIDIHGFFSALVSLCKPGGIIVLAVPNNSGFIGYAVNNILNMPPHHVLLWSKKSLIYLANKYNIEVLNYVEEKLSDVHRHWAVTTMVRFYLCNIIQRKQKTVDISFIGRIIGKISSLFAYPIGKLFPNLVTVGHSSIIVLKKNEVA</sequence>
<dbReference type="InterPro" id="IPR029063">
    <property type="entry name" value="SAM-dependent_MTases_sf"/>
</dbReference>
<keyword evidence="2" id="KW-1185">Reference proteome</keyword>
<name>U5N3T3_9BURK</name>
<proteinExistence type="predicted"/>
<dbReference type="RefSeq" id="WP_022770974.1">
    <property type="nucleotide sequence ID" value="NC_022576.1"/>
</dbReference>
<dbReference type="STRING" id="946483.Cenrod_0014"/>
<dbReference type="GO" id="GO:0008168">
    <property type="term" value="F:methyltransferase activity"/>
    <property type="evidence" value="ECO:0007669"/>
    <property type="project" value="UniProtKB-KW"/>
</dbReference>
<dbReference type="PANTHER" id="PTHR43861">
    <property type="entry name" value="TRANS-ACONITATE 2-METHYLTRANSFERASE-RELATED"/>
    <property type="match status" value="1"/>
</dbReference>
<dbReference type="EMBL" id="CP004885">
    <property type="protein sequence ID" value="AGX86151.1"/>
    <property type="molecule type" value="Genomic_DNA"/>
</dbReference>
<dbReference type="PANTHER" id="PTHR43861:SF6">
    <property type="entry name" value="METHYLTRANSFERASE TYPE 11"/>
    <property type="match status" value="1"/>
</dbReference>
<evidence type="ECO:0000313" key="1">
    <source>
        <dbReference type="EMBL" id="AGX86151.1"/>
    </source>
</evidence>
<dbReference type="Gene3D" id="3.40.50.150">
    <property type="entry name" value="Vaccinia Virus protein VP39"/>
    <property type="match status" value="1"/>
</dbReference>
<dbReference type="Proteomes" id="UP000017184">
    <property type="component" value="Chromosome"/>
</dbReference>
<dbReference type="CDD" id="cd02440">
    <property type="entry name" value="AdoMet_MTases"/>
    <property type="match status" value="1"/>
</dbReference>
<protein>
    <submittedName>
        <fullName evidence="1">Methyltransferase type 12</fullName>
    </submittedName>
</protein>
<keyword evidence="1" id="KW-0808">Transferase</keyword>
<organism evidence="1 2">
    <name type="scientific">Candidatus Symbiobacter mobilis CR</name>
    <dbReference type="NCBI Taxonomy" id="946483"/>
    <lineage>
        <taxon>Bacteria</taxon>
        <taxon>Pseudomonadati</taxon>
        <taxon>Pseudomonadota</taxon>
        <taxon>Betaproteobacteria</taxon>
        <taxon>Burkholderiales</taxon>
        <taxon>Comamonadaceae</taxon>
    </lineage>
</organism>
<dbReference type="eggNOG" id="COG2227">
    <property type="taxonomic scope" value="Bacteria"/>
</dbReference>
<dbReference type="GO" id="GO:0032259">
    <property type="term" value="P:methylation"/>
    <property type="evidence" value="ECO:0007669"/>
    <property type="project" value="UniProtKB-KW"/>
</dbReference>
<evidence type="ECO:0000313" key="2">
    <source>
        <dbReference type="Proteomes" id="UP000017184"/>
    </source>
</evidence>
<dbReference type="HOGENOM" id="CLU_077382_0_0_4"/>
<dbReference type="SUPFAM" id="SSF53335">
    <property type="entry name" value="S-adenosyl-L-methionine-dependent methyltransferases"/>
    <property type="match status" value="1"/>
</dbReference>
<accession>U5N3T3</accession>